<feature type="domain" description="DUF7933" evidence="7">
    <location>
        <begin position="154"/>
        <end position="272"/>
    </location>
</feature>
<feature type="domain" description="DUF7933" evidence="7">
    <location>
        <begin position="1076"/>
        <end position="1197"/>
    </location>
</feature>
<dbReference type="InterPro" id="IPR003644">
    <property type="entry name" value="Calx_beta"/>
</dbReference>
<feature type="domain" description="DUF7933" evidence="7">
    <location>
        <begin position="33"/>
        <end position="147"/>
    </location>
</feature>
<feature type="domain" description="DUF7933" evidence="7">
    <location>
        <begin position="283"/>
        <end position="409"/>
    </location>
</feature>
<reference evidence="9" key="1">
    <citation type="submission" date="2017-05" db="EMBL/GenBank/DDBJ databases">
        <authorList>
            <person name="Rodrigo-Torres L."/>
            <person name="Arahal R. D."/>
            <person name="Lucena T."/>
        </authorList>
    </citation>
    <scope>NUCLEOTIDE SEQUENCE [LARGE SCALE GENOMIC DNA]</scope>
    <source>
        <strain evidence="9">CECT 8649</strain>
    </source>
</reference>
<dbReference type="SUPFAM" id="SSF141072">
    <property type="entry name" value="CalX-like"/>
    <property type="match status" value="1"/>
</dbReference>
<dbReference type="InterPro" id="IPR038081">
    <property type="entry name" value="CalX-like_sf"/>
</dbReference>
<dbReference type="GO" id="GO:0016020">
    <property type="term" value="C:membrane"/>
    <property type="evidence" value="ECO:0007669"/>
    <property type="project" value="InterPro"/>
</dbReference>
<evidence type="ECO:0000256" key="3">
    <source>
        <dbReference type="ARBA" id="ARBA00022837"/>
    </source>
</evidence>
<dbReference type="InterPro" id="IPR013783">
    <property type="entry name" value="Ig-like_fold"/>
</dbReference>
<feature type="compositionally biased region" description="Low complexity" evidence="4">
    <location>
        <begin position="2423"/>
        <end position="2442"/>
    </location>
</feature>
<keyword evidence="3" id="KW-0106">Calcium</keyword>
<protein>
    <submittedName>
        <fullName evidence="8">Calx-beta domain protein</fullName>
    </submittedName>
</protein>
<feature type="domain" description="Calx-beta" evidence="6">
    <location>
        <begin position="2643"/>
        <end position="2725"/>
    </location>
</feature>
<dbReference type="InterPro" id="IPR057693">
    <property type="entry name" value="DUF7933"/>
</dbReference>
<keyword evidence="1 5" id="KW-0732">Signal</keyword>
<feature type="domain" description="DUF7933" evidence="7">
    <location>
        <begin position="947"/>
        <end position="1072"/>
    </location>
</feature>
<accession>A0A238J836</accession>
<dbReference type="NCBIfam" id="NF033510">
    <property type="entry name" value="Ca_tandemer"/>
    <property type="match status" value="5"/>
</dbReference>
<dbReference type="EMBL" id="FXXP01000001">
    <property type="protein sequence ID" value="SMX26102.1"/>
    <property type="molecule type" value="Genomic_DNA"/>
</dbReference>
<evidence type="ECO:0000313" key="8">
    <source>
        <dbReference type="EMBL" id="SMX26102.1"/>
    </source>
</evidence>
<evidence type="ECO:0000256" key="1">
    <source>
        <dbReference type="ARBA" id="ARBA00022729"/>
    </source>
</evidence>
<keyword evidence="9" id="KW-1185">Reference proteome</keyword>
<evidence type="ECO:0000256" key="4">
    <source>
        <dbReference type="SAM" id="MobiDB-lite"/>
    </source>
</evidence>
<evidence type="ECO:0000259" key="7">
    <source>
        <dbReference type="Pfam" id="PF25564"/>
    </source>
</evidence>
<evidence type="ECO:0000256" key="5">
    <source>
        <dbReference type="SAM" id="SignalP"/>
    </source>
</evidence>
<feature type="domain" description="DUF7933" evidence="7">
    <location>
        <begin position="419"/>
        <end position="511"/>
    </location>
</feature>
<evidence type="ECO:0000259" key="6">
    <source>
        <dbReference type="Pfam" id="PF03160"/>
    </source>
</evidence>
<feature type="chain" id="PRO_5012986183" evidence="5">
    <location>
        <begin position="27"/>
        <end position="3208"/>
    </location>
</feature>
<feature type="domain" description="DUF7933" evidence="7">
    <location>
        <begin position="814"/>
        <end position="921"/>
    </location>
</feature>
<keyword evidence="2" id="KW-0677">Repeat</keyword>
<proteinExistence type="predicted"/>
<dbReference type="GO" id="GO:0007154">
    <property type="term" value="P:cell communication"/>
    <property type="evidence" value="ECO:0007669"/>
    <property type="project" value="InterPro"/>
</dbReference>
<organism evidence="8 9">
    <name type="scientific">Pelagimonas phthalicica</name>
    <dbReference type="NCBI Taxonomy" id="1037362"/>
    <lineage>
        <taxon>Bacteria</taxon>
        <taxon>Pseudomonadati</taxon>
        <taxon>Pseudomonadota</taxon>
        <taxon>Alphaproteobacteria</taxon>
        <taxon>Rhodobacterales</taxon>
        <taxon>Roseobacteraceae</taxon>
        <taxon>Pelagimonas</taxon>
    </lineage>
</organism>
<feature type="domain" description="DUF7933" evidence="7">
    <location>
        <begin position="1203"/>
        <end position="1324"/>
    </location>
</feature>
<evidence type="ECO:0000256" key="2">
    <source>
        <dbReference type="ARBA" id="ARBA00022737"/>
    </source>
</evidence>
<feature type="compositionally biased region" description="Polar residues" evidence="4">
    <location>
        <begin position="2409"/>
        <end position="2421"/>
    </location>
</feature>
<evidence type="ECO:0000313" key="9">
    <source>
        <dbReference type="Proteomes" id="UP000225972"/>
    </source>
</evidence>
<sequence>MICQLGRLFRAISVVSLPLIGTAAMAAPQLAVSVSPDPIIPGGVSELTFTISTTDAVPTESIAFTGNLPAGIVSVGIGSVQNGCAGSLAASVGASSFSLSGGQLGALGTCQIVVPVTSSTVGTHTISTSTLTSDQGSALAVSDTLEVAASNHSITKTLTPTTVHPGSVTRVTYDYTHTTGGLFNYFNLATTLPSGLVLADPANASQDCGGTLSATAGGSTVTLSLPSAAPTSCTVGFDVLAVDRGDYTLETTFTTFDSGTPSRTDFIRAALTVPTLPASSVGLSKSFGVSQAVTGEAVKLSFVLQNTTRSDAATNLTFTDDLDAFLTGAVATSLPSTPCGAGSAITGSSTLSLTGGNLAGGESCEFEVEVALPSGVAGNATYTNVTSNLTGSIGGGSFTSDPAIATLRVLGDGFQPVELSKSFTDDPVAPGGTVTIEYTLTNPNTSDAATSISFTDFPVTLTNITPATASACGGTHFLTSSGGATELQFTGGSVAANDSCSFSVTATVPAGTAPGLQAYPTSSISAVVNGASVEGPVASDILQVSGGANLSFTKEFLDDTVATGDQTQIRFTISSSEESPSTATGLAFTDDLDAFFTGTTFLSTPTNTCGGSASGTSTFSYTGGTIAPGDSCEIIANVTMGPTGTGTFTNTTSGLAGTAGGQATTAAAASDDITVFEGGVLQTSMEFGSDTYVLNSGDVETIRYTFDNSGGTSNYTNLILTHSLNPPTGVSATSFSHNGSCGASPSLSGTTFLIFVGVEVAAGDTCIIDVPLSITSTVEGSFTFTTSSPTVLVNSSTVVLPALSDTIEFISGGPTLAKQHLTDPVQAGDTTTVEYVVTNTLGEAIDTISFTDDLDAFLSGMVATGLPASACGGTLSGTSNLTFSGGSLAANDSCTITATVQVPSGATPDDYSGNTGALSAERVSDDLVLAGDAASSSLRVNEAVAVTFAKAFSPDIVGPSSTSTLTFTITNQSATSTLSNLRFSDDLSAVVSGLVSTGLTSAPANCGAGVSASGTSLLQVENISIAPSAVCTISFDLQMPSSVTAGTFTNTSSALLQNGLSIANPATDDLTVEPAPLFSQAFSPATIPQGAEARITFTINNAAAGNPASALDFTNTLPAGMTVAPVPNAASSCTGGTLTAVANTSTVSYTGGTVPASSSCTVAVNVRATGTGTLTNTSGDLTSSLGNSGTASASLSVTPAPVPTFTKSFGLSSVSLNGTRTVTLTIDNTGSFMDATGASFSETHPAGLSTATPANASSTCTGGTLTAANGGSSMSFTGFTIPALSGCIISYDVRATTVGAKSTTTSDLITSLGNSGAAAATLNVPSITINTPFTADNIINGAEAGAVTISGTTGLVGDGRTVSIAIGDGALTLHTFTATVSSNTWTTTEDLSGLADGLASISATVTDANGSFAGPATSTFNIDTTPPTGHSVSFDAAIYNAANQSASSFTFAAAEVGAGYAYTISSDGGGTNVTGTGTIATATDQITGIDLSGLGDGTLTLSAVLTDSLGNSAPAVTDTATKDVVAPVLAFDSPLAGDDQVSGAEASTVTVSGTAAGAEDGQLVTLSITDSGSGSLSPTANVSGGIWSVVVDMSSLADGTINMTADVSDVAGNAATQATASLAKDATAPAGHSVSFDAAIYNAANQSAGSFTFAAAEVGVGYAYTISSDGGGTNVTGTGTIATATDQITGIDLSGLGDGTLTLSVVLTDSLGNSAPAVTDTATKDVVAPVLAFDSPLAGDDQVSGAEASTVTVSGTAAGAEDGQLVTLSITDSGSGSLSPTANVSGGIWSTVVDMSGLADGTINMTADVSDVAGNAATQATASLAKDATQPTGFAAPFDAAIYNASTQSAASFTFSGAEVGTTYNFTISSDGGGTDVTGTGVIATATDQITGIDLSGLGDGTLTLSATLTDALGNVGAAVTDTATKDVAAPTIAFDSPLVGDDQVSGAEASTVTLSGTTTGAEDGQTVTLSVADSGSTVLTPTATVSGGVWSTVVDMSGLVDGTITLTADVSDVAANAATQATASLFKDTTAPTGFGATFDTAIYNAANETAGSFTFSGAEIGATFAYTISSDAGGTDVTGTSTIATATDQISGLDLSGLNDGTLTLSVTLTDALGNASAAVTDTATKDAAVPTVSFDSPLSTDDLVNNAEAGAVTLSGTTTDVENGQTVTLVVTDSATASLNFNPTVTGNVWSVTVDLSGLGDGTLSLTADVSDVAGNAAPQATASLTMDTTAPAGFGASFDASVINAANETSGSFSFSGAEVGATYAFTISSDGGGTNVTGTGTIATATDQISGLDLSGLGDGELRLSVTLTDSFDNESTPATDTVDKETTVPTVALVAPTTPQSEPFDVTVTFSEAVTGLATGGFTISGGTATTLTGSNADYVLTVTPDHDGEITIVLDAGAASDASGNPNDESNEVSVTADLTGTPDPAAADADGDGVADSKESATADRDGDSIPDAADYDPTGYFYCEDDGRILSGGGISVSGPSGSNSSVGTSNDITIVQDGSSGFYQWFALRPGTYSVTYSYPATAGIPSTTRLSSGTLDVTSLLPSDPAVLGSTEFGSTGELADASLAANPTFYSSFVIEAGDPDVLANNIPLTQCAENPVIVSATDDGAEANGATTDAIGFTIAQDRISVLDTVVSYSMSGTATDGTDYTAASGTLTIPAGDLTAAVDLDVIEDAFVEGTETAILTLTAVTSGDDVTILSTVSADLSGTVNITDDDVASIAVTNLDLTASENGDDNASMSFVLLGQPTADVTLSFAGDAQCSVSPATITFTSANFDTAQVLTISARDDDDVEGTHSCQPTVSVASTDTRFDGFALSLAAVTVTDDLVDQIRDPLTEILKDDLEETVRSQQRQFSRMAKGALGRLHEGREDQQCGTIASPDVTGSLTITDQSANSDGKFGWETYNCQTSRREILDGSFSLNWTPDQGTQAILQFSRQTERFLSDDAIRGFFWGGYFSQNSVDGTADGSITGYGLNAGIYGAQATGSGLFVDYYGSAAVGLHSYDLTFDSALGDIDAEGDYSYVALFGGVALSGKRDYDTYSISPRIGLDVAQAWVSDADVTARQLGQTDTGTIDLPNFSGARIYAEVEFSGLTSQKGADSIGAMMTEVSIAPRLACEYSSYSNDQDCSAGINLAVSSTQKDKGLSYEFEIDYERMDELNRFFLSFSRERRFADDRGSVVTRLSMPDTESLTVEHKVQVDF</sequence>
<feature type="domain" description="DUF7933" evidence="7">
    <location>
        <begin position="552"/>
        <end position="668"/>
    </location>
</feature>
<dbReference type="Gene3D" id="2.60.40.2030">
    <property type="match status" value="1"/>
</dbReference>
<feature type="region of interest" description="Disordered" evidence="4">
    <location>
        <begin position="2406"/>
        <end position="2462"/>
    </location>
</feature>
<dbReference type="Pfam" id="PF25564">
    <property type="entry name" value="DUF7933"/>
    <property type="match status" value="9"/>
</dbReference>
<feature type="signal peptide" evidence="5">
    <location>
        <begin position="1"/>
        <end position="26"/>
    </location>
</feature>
<feature type="compositionally biased region" description="Basic and acidic residues" evidence="4">
    <location>
        <begin position="2443"/>
        <end position="2456"/>
    </location>
</feature>
<dbReference type="OrthoDB" id="5525824at2"/>
<dbReference type="RefSeq" id="WP_099241712.1">
    <property type="nucleotide sequence ID" value="NZ_FXXP01000001.1"/>
</dbReference>
<name>A0A238J836_9RHOB</name>
<dbReference type="Proteomes" id="UP000225972">
    <property type="component" value="Unassembled WGS sequence"/>
</dbReference>
<gene>
    <name evidence="8" type="ORF">TRP8649_00175</name>
</gene>
<dbReference type="Gene3D" id="2.60.40.10">
    <property type="entry name" value="Immunoglobulins"/>
    <property type="match status" value="5"/>
</dbReference>
<dbReference type="Pfam" id="PF03160">
    <property type="entry name" value="Calx-beta"/>
    <property type="match status" value="1"/>
</dbReference>